<evidence type="ECO:0000313" key="5">
    <source>
        <dbReference type="Proteomes" id="UP001595947"/>
    </source>
</evidence>
<feature type="compositionally biased region" description="Basic and acidic residues" evidence="1">
    <location>
        <begin position="426"/>
        <end position="443"/>
    </location>
</feature>
<proteinExistence type="predicted"/>
<feature type="domain" description="Pyrrolo-quinoline quinone repeat" evidence="3">
    <location>
        <begin position="212"/>
        <end position="371"/>
    </location>
</feature>
<organism evidence="4 5">
    <name type="scientific">Actinomycetospora atypica</name>
    <dbReference type="NCBI Taxonomy" id="1290095"/>
    <lineage>
        <taxon>Bacteria</taxon>
        <taxon>Bacillati</taxon>
        <taxon>Actinomycetota</taxon>
        <taxon>Actinomycetes</taxon>
        <taxon>Pseudonocardiales</taxon>
        <taxon>Pseudonocardiaceae</taxon>
        <taxon>Actinomycetospora</taxon>
    </lineage>
</organism>
<feature type="transmembrane region" description="Helical" evidence="2">
    <location>
        <begin position="104"/>
        <end position="124"/>
    </location>
</feature>
<evidence type="ECO:0000256" key="2">
    <source>
        <dbReference type="SAM" id="Phobius"/>
    </source>
</evidence>
<comment type="caution">
    <text evidence="4">The sequence shown here is derived from an EMBL/GenBank/DDBJ whole genome shotgun (WGS) entry which is preliminary data.</text>
</comment>
<dbReference type="Pfam" id="PF13360">
    <property type="entry name" value="PQQ_2"/>
    <property type="match status" value="1"/>
</dbReference>
<keyword evidence="2" id="KW-1133">Transmembrane helix</keyword>
<dbReference type="InterPro" id="IPR002372">
    <property type="entry name" value="PQQ_rpt_dom"/>
</dbReference>
<dbReference type="Proteomes" id="UP001595947">
    <property type="component" value="Unassembled WGS sequence"/>
</dbReference>
<feature type="transmembrane region" description="Helical" evidence="2">
    <location>
        <begin position="136"/>
        <end position="159"/>
    </location>
</feature>
<keyword evidence="2" id="KW-0472">Membrane</keyword>
<accession>A0ABV9YSF0</accession>
<dbReference type="InterPro" id="IPR011047">
    <property type="entry name" value="Quinoprotein_ADH-like_sf"/>
</dbReference>
<evidence type="ECO:0000256" key="1">
    <source>
        <dbReference type="SAM" id="MobiDB-lite"/>
    </source>
</evidence>
<evidence type="ECO:0000259" key="3">
    <source>
        <dbReference type="Pfam" id="PF13360"/>
    </source>
</evidence>
<reference evidence="5" key="1">
    <citation type="journal article" date="2019" name="Int. J. Syst. Evol. Microbiol.">
        <title>The Global Catalogue of Microorganisms (GCM) 10K type strain sequencing project: providing services to taxonomists for standard genome sequencing and annotation.</title>
        <authorList>
            <consortium name="The Broad Institute Genomics Platform"/>
            <consortium name="The Broad Institute Genome Sequencing Center for Infectious Disease"/>
            <person name="Wu L."/>
            <person name="Ma J."/>
        </authorList>
    </citation>
    <scope>NUCLEOTIDE SEQUENCE [LARGE SCALE GENOMIC DNA]</scope>
    <source>
        <strain evidence="5">CGMCC 4.7093</strain>
    </source>
</reference>
<feature type="transmembrane region" description="Helical" evidence="2">
    <location>
        <begin position="74"/>
        <end position="98"/>
    </location>
</feature>
<evidence type="ECO:0000313" key="4">
    <source>
        <dbReference type="EMBL" id="MFC5064791.1"/>
    </source>
</evidence>
<dbReference type="SUPFAM" id="SSF50998">
    <property type="entry name" value="Quinoprotein alcohol dehydrogenase-like"/>
    <property type="match status" value="1"/>
</dbReference>
<feature type="region of interest" description="Disordered" evidence="1">
    <location>
        <begin position="418"/>
        <end position="450"/>
    </location>
</feature>
<dbReference type="Gene3D" id="2.130.10.10">
    <property type="entry name" value="YVTN repeat-like/Quinoprotein amine dehydrogenase"/>
    <property type="match status" value="1"/>
</dbReference>
<sequence>MLRRVLVVVGFLTTAVGAFLDRRGLGSWTLERRLDAWTVGVIVLAALAGLLALAGRRSGAELDPGRAGSRRVRVAGTALGTLALVGVVAVLVVAVGTGLPGPSLAVLTVGSGLLALVGVVGGFVDGPARAARPLVVGLTAVGAALLVVGACGVAVRLVVQAPVQAWSAVPASAVVVPAPVPTRPTGVAWTWTALDGVRDVQAAGPGVVVADDSGVTALDGPTGEPRWGFHRDGAALQAMAVSPDGRSVVLAHGSTGYGDDEAGLATVLDAATGARLAEFAFDDPGRALVLTDRIVVDPRPIPGPDDDPRTEYTALDLRTGEERWRWVSPAGCLQFALYATSTRTTIPVAAGCGDRVIVTGLDEESGRERWRTDAGPGEGSTTVALRATADGTAVVALGTRPFPLIDTTDGSVRTRITGGYPQLDEGEPRLGEDGVEGSDRRLDGTPLPPAPCAEPTTVVVGSVIAVCRGEGGSSATVDGGPPILLARISTGGPALEALDAGVRVVPAPGAVVVAGTSQAAPVVQGLT</sequence>
<gene>
    <name evidence="4" type="ORF">ACFPBZ_21385</name>
</gene>
<dbReference type="RefSeq" id="WP_378038131.1">
    <property type="nucleotide sequence ID" value="NZ_JBHSIV010000026.1"/>
</dbReference>
<name>A0ABV9YSF0_9PSEU</name>
<dbReference type="InterPro" id="IPR015943">
    <property type="entry name" value="WD40/YVTN_repeat-like_dom_sf"/>
</dbReference>
<feature type="transmembrane region" description="Helical" evidence="2">
    <location>
        <begin position="36"/>
        <end position="54"/>
    </location>
</feature>
<keyword evidence="5" id="KW-1185">Reference proteome</keyword>
<dbReference type="EMBL" id="JBHSIV010000026">
    <property type="protein sequence ID" value="MFC5064791.1"/>
    <property type="molecule type" value="Genomic_DNA"/>
</dbReference>
<keyword evidence="2" id="KW-0812">Transmembrane</keyword>
<protein>
    <submittedName>
        <fullName evidence="4">PQQ-binding-like beta-propeller repeat protein</fullName>
    </submittedName>
</protein>